<reference evidence="1" key="1">
    <citation type="journal article" date="2012" name="Nature">
        <title>The oyster genome reveals stress adaptation and complexity of shell formation.</title>
        <authorList>
            <person name="Zhang G."/>
            <person name="Fang X."/>
            <person name="Guo X."/>
            <person name="Li L."/>
            <person name="Luo R."/>
            <person name="Xu F."/>
            <person name="Yang P."/>
            <person name="Zhang L."/>
            <person name="Wang X."/>
            <person name="Qi H."/>
            <person name="Xiong Z."/>
            <person name="Que H."/>
            <person name="Xie Y."/>
            <person name="Holland P.W."/>
            <person name="Paps J."/>
            <person name="Zhu Y."/>
            <person name="Wu F."/>
            <person name="Chen Y."/>
            <person name="Wang J."/>
            <person name="Peng C."/>
            <person name="Meng J."/>
            <person name="Yang L."/>
            <person name="Liu J."/>
            <person name="Wen B."/>
            <person name="Zhang N."/>
            <person name="Huang Z."/>
            <person name="Zhu Q."/>
            <person name="Feng Y."/>
            <person name="Mount A."/>
            <person name="Hedgecock D."/>
            <person name="Xu Z."/>
            <person name="Liu Y."/>
            <person name="Domazet-Loso T."/>
            <person name="Du Y."/>
            <person name="Sun X."/>
            <person name="Zhang S."/>
            <person name="Liu B."/>
            <person name="Cheng P."/>
            <person name="Jiang X."/>
            <person name="Li J."/>
            <person name="Fan D."/>
            <person name="Wang W."/>
            <person name="Fu W."/>
            <person name="Wang T."/>
            <person name="Wang B."/>
            <person name="Zhang J."/>
            <person name="Peng Z."/>
            <person name="Li Y."/>
            <person name="Li N."/>
            <person name="Wang J."/>
            <person name="Chen M."/>
            <person name="He Y."/>
            <person name="Tan F."/>
            <person name="Song X."/>
            <person name="Zheng Q."/>
            <person name="Huang R."/>
            <person name="Yang H."/>
            <person name="Du X."/>
            <person name="Chen L."/>
            <person name="Yang M."/>
            <person name="Gaffney P.M."/>
            <person name="Wang S."/>
            <person name="Luo L."/>
            <person name="She Z."/>
            <person name="Ming Y."/>
            <person name="Huang W."/>
            <person name="Zhang S."/>
            <person name="Huang B."/>
            <person name="Zhang Y."/>
            <person name="Qu T."/>
            <person name="Ni P."/>
            <person name="Miao G."/>
            <person name="Wang J."/>
            <person name="Wang Q."/>
            <person name="Steinberg C.E."/>
            <person name="Wang H."/>
            <person name="Li N."/>
            <person name="Qian L."/>
            <person name="Zhang G."/>
            <person name="Li Y."/>
            <person name="Yang H."/>
            <person name="Liu X."/>
            <person name="Wang J."/>
            <person name="Yin Y."/>
            <person name="Wang J."/>
        </authorList>
    </citation>
    <scope>NUCLEOTIDE SEQUENCE [LARGE SCALE GENOMIC DNA]</scope>
    <source>
        <strain evidence="1">05x7-T-G4-1.051#20</strain>
    </source>
</reference>
<sequence length="142" mass="16319">MADRRAIESLLEYEYSNKSKEMIKKALAIGVPTLMGISLIISLSIVVSLVHEKQNSHPLDCILKPTFQNDIYKTCPYVDQYPLTNEVYVRICVNETIQIDIRRFYDGNPSNEGITLSQMQLHYLKSSVDHMDESILKSRTHL</sequence>
<accession>K1RMX7</accession>
<gene>
    <name evidence="1" type="ORF">CGI_10013764</name>
</gene>
<evidence type="ECO:0000313" key="1">
    <source>
        <dbReference type="EMBL" id="EKC35756.1"/>
    </source>
</evidence>
<protein>
    <submittedName>
        <fullName evidence="1">Uncharacterized protein</fullName>
    </submittedName>
</protein>
<dbReference type="InParanoid" id="K1RMX7"/>
<organism evidence="1">
    <name type="scientific">Magallana gigas</name>
    <name type="common">Pacific oyster</name>
    <name type="synonym">Crassostrea gigas</name>
    <dbReference type="NCBI Taxonomy" id="29159"/>
    <lineage>
        <taxon>Eukaryota</taxon>
        <taxon>Metazoa</taxon>
        <taxon>Spiralia</taxon>
        <taxon>Lophotrochozoa</taxon>
        <taxon>Mollusca</taxon>
        <taxon>Bivalvia</taxon>
        <taxon>Autobranchia</taxon>
        <taxon>Pteriomorphia</taxon>
        <taxon>Ostreida</taxon>
        <taxon>Ostreoidea</taxon>
        <taxon>Ostreidae</taxon>
        <taxon>Magallana</taxon>
    </lineage>
</organism>
<dbReference type="HOGENOM" id="CLU_1817652_0_0_1"/>
<dbReference type="AlphaFoldDB" id="K1RMX7"/>
<name>K1RMX7_MAGGI</name>
<dbReference type="EMBL" id="JH815850">
    <property type="protein sequence ID" value="EKC35756.1"/>
    <property type="molecule type" value="Genomic_DNA"/>
</dbReference>
<proteinExistence type="predicted"/>